<dbReference type="Gene3D" id="1.10.287.370">
    <property type="match status" value="1"/>
</dbReference>
<proteinExistence type="inferred from homology"/>
<dbReference type="AlphaFoldDB" id="A0A8A3P1U7"/>
<accession>A0A8A3P1U7</accession>
<dbReference type="GO" id="GO:1990113">
    <property type="term" value="P:RNA polymerase I assembly"/>
    <property type="evidence" value="ECO:0007669"/>
    <property type="project" value="TreeGrafter"/>
</dbReference>
<dbReference type="GO" id="GO:1990115">
    <property type="term" value="P:RNA polymerase III assembly"/>
    <property type="evidence" value="ECO:0007669"/>
    <property type="project" value="TreeGrafter"/>
</dbReference>
<dbReference type="InterPro" id="IPR011599">
    <property type="entry name" value="PFD_alpha_archaea"/>
</dbReference>
<name>A0A8A3P1U7_9HELO</name>
<dbReference type="NCBIfam" id="TIGR00293">
    <property type="entry name" value="prefoldin subunit alpha"/>
    <property type="match status" value="1"/>
</dbReference>
<dbReference type="OrthoDB" id="10267474at2759"/>
<sequence>MAQQKSPSQQVDLTTLTTPQLSQIKKQLDDELEHLTSSFQQLRAAQNKFRECVRSLSVGVGKQVEGKPILVPLATSLYVPGELADTENVIVDVGTGFYVEKSTQDATKFYEGKVEEIGANLKDLEIIVNNKSNNLRVVEDALRQKVLSSSAGTASASTS</sequence>
<dbReference type="GO" id="GO:0016272">
    <property type="term" value="C:prefoldin complex"/>
    <property type="evidence" value="ECO:0007669"/>
    <property type="project" value="InterPro"/>
</dbReference>
<dbReference type="GO" id="GO:1990114">
    <property type="term" value="P:RNA polymerase II core complex assembly"/>
    <property type="evidence" value="ECO:0007669"/>
    <property type="project" value="TreeGrafter"/>
</dbReference>
<dbReference type="FunFam" id="1.10.287.370:FF:000004">
    <property type="entry name" value="Probable prefoldin subunit 5"/>
    <property type="match status" value="1"/>
</dbReference>
<organism evidence="3 4">
    <name type="scientific">Monilinia vaccinii-corymbosi</name>
    <dbReference type="NCBI Taxonomy" id="61207"/>
    <lineage>
        <taxon>Eukaryota</taxon>
        <taxon>Fungi</taxon>
        <taxon>Dikarya</taxon>
        <taxon>Ascomycota</taxon>
        <taxon>Pezizomycotina</taxon>
        <taxon>Leotiomycetes</taxon>
        <taxon>Helotiales</taxon>
        <taxon>Sclerotiniaceae</taxon>
        <taxon>Monilinia</taxon>
    </lineage>
</organism>
<dbReference type="GO" id="GO:0051082">
    <property type="term" value="F:unfolded protein binding"/>
    <property type="evidence" value="ECO:0007669"/>
    <property type="project" value="InterPro"/>
</dbReference>
<evidence type="ECO:0000256" key="1">
    <source>
        <dbReference type="ARBA" id="ARBA00010048"/>
    </source>
</evidence>
<dbReference type="Pfam" id="PF02996">
    <property type="entry name" value="Prefoldin"/>
    <property type="match status" value="1"/>
</dbReference>
<comment type="similarity">
    <text evidence="1">Belongs to the prefoldin subunit alpha family.</text>
</comment>
<dbReference type="GO" id="GO:0006457">
    <property type="term" value="P:protein folding"/>
    <property type="evidence" value="ECO:0007669"/>
    <property type="project" value="InterPro"/>
</dbReference>
<dbReference type="CDD" id="cd23157">
    <property type="entry name" value="Prefoldin_5"/>
    <property type="match status" value="1"/>
</dbReference>
<dbReference type="PANTHER" id="PTHR12674">
    <property type="entry name" value="PREFOLDIN SUBUNIT 5"/>
    <property type="match status" value="1"/>
</dbReference>
<evidence type="ECO:0008006" key="5">
    <source>
        <dbReference type="Google" id="ProtNLM"/>
    </source>
</evidence>
<dbReference type="GO" id="GO:0005737">
    <property type="term" value="C:cytoplasm"/>
    <property type="evidence" value="ECO:0007669"/>
    <property type="project" value="TreeGrafter"/>
</dbReference>
<reference evidence="3" key="1">
    <citation type="submission" date="2020-10" db="EMBL/GenBank/DDBJ databases">
        <title>Genome Sequence of Monilinia vaccinii-corymbosi Sheds Light on Mummy Berry Disease Infection of Blueberry and Mating Type.</title>
        <authorList>
            <person name="Yow A.G."/>
            <person name="Zhang Y."/>
            <person name="Bansal K."/>
            <person name="Eacker S.M."/>
            <person name="Sullivan S."/>
            <person name="Liachko I."/>
            <person name="Cubeta M.A."/>
            <person name="Rollins J.A."/>
            <person name="Ashrafi H."/>
        </authorList>
    </citation>
    <scope>NUCLEOTIDE SEQUENCE</scope>
    <source>
        <strain evidence="3">RL-1</strain>
    </source>
</reference>
<evidence type="ECO:0000313" key="4">
    <source>
        <dbReference type="Proteomes" id="UP000672032"/>
    </source>
</evidence>
<dbReference type="SUPFAM" id="SSF46579">
    <property type="entry name" value="Prefoldin"/>
    <property type="match status" value="1"/>
</dbReference>
<dbReference type="Proteomes" id="UP000672032">
    <property type="component" value="Chromosome 1"/>
</dbReference>
<keyword evidence="4" id="KW-1185">Reference proteome</keyword>
<evidence type="ECO:0000313" key="3">
    <source>
        <dbReference type="EMBL" id="QSZ30440.1"/>
    </source>
</evidence>
<dbReference type="InterPro" id="IPR004127">
    <property type="entry name" value="Prefoldin_subunit_alpha"/>
</dbReference>
<dbReference type="PANTHER" id="PTHR12674:SF2">
    <property type="entry name" value="PREFOLDIN SUBUNIT 5"/>
    <property type="match status" value="1"/>
</dbReference>
<dbReference type="EMBL" id="CP063405">
    <property type="protein sequence ID" value="QSZ30440.1"/>
    <property type="molecule type" value="Genomic_DNA"/>
</dbReference>
<dbReference type="InterPro" id="IPR009053">
    <property type="entry name" value="Prefoldin"/>
</dbReference>
<evidence type="ECO:0000256" key="2">
    <source>
        <dbReference type="ARBA" id="ARBA00023186"/>
    </source>
</evidence>
<gene>
    <name evidence="3" type="ORF">DSL72_004963</name>
</gene>
<keyword evidence="2" id="KW-0143">Chaperone</keyword>
<protein>
    <recommendedName>
        <fullName evidence="5">Prefoldin alpha subunit</fullName>
    </recommendedName>
</protein>